<name>A0A974XP45_9GAMM</name>
<evidence type="ECO:0000256" key="6">
    <source>
        <dbReference type="ARBA" id="ARBA00022692"/>
    </source>
</evidence>
<dbReference type="GO" id="GO:0048472">
    <property type="term" value="F:threonine-phosphate decarboxylase activity"/>
    <property type="evidence" value="ECO:0007669"/>
    <property type="project" value="InterPro"/>
</dbReference>
<reference evidence="10 11" key="1">
    <citation type="submission" date="2021-03" db="EMBL/GenBank/DDBJ databases">
        <title>Novel species identification of genus Shewanella.</title>
        <authorList>
            <person name="Liu G."/>
            <person name="Zhang Q."/>
        </authorList>
    </citation>
    <scope>NUCLEOTIDE SEQUENCE [LARGE SCALE GENOMIC DNA]</scope>
    <source>
        <strain evidence="10 11">FJAT-53726</strain>
    </source>
</reference>
<accession>A0A974XP45</accession>
<proteinExistence type="inferred from homology"/>
<evidence type="ECO:0000256" key="8">
    <source>
        <dbReference type="ARBA" id="ARBA00023136"/>
    </source>
</evidence>
<keyword evidence="7 9" id="KW-1133">Transmembrane helix</keyword>
<comment type="similarity">
    <text evidence="3">Belongs to the CobD/CbiB family.</text>
</comment>
<keyword evidence="4" id="KW-1003">Cell membrane</keyword>
<evidence type="ECO:0000256" key="5">
    <source>
        <dbReference type="ARBA" id="ARBA00022573"/>
    </source>
</evidence>
<dbReference type="Pfam" id="PF03186">
    <property type="entry name" value="CobD_Cbib"/>
    <property type="match status" value="1"/>
</dbReference>
<feature type="transmembrane region" description="Helical" evidence="9">
    <location>
        <begin position="164"/>
        <end position="188"/>
    </location>
</feature>
<protein>
    <submittedName>
        <fullName evidence="10">Cobalamin biosynthesis protein</fullName>
    </submittedName>
</protein>
<evidence type="ECO:0000313" key="10">
    <source>
        <dbReference type="EMBL" id="QSX30803.1"/>
    </source>
</evidence>
<evidence type="ECO:0000256" key="3">
    <source>
        <dbReference type="ARBA" id="ARBA00006263"/>
    </source>
</evidence>
<evidence type="ECO:0000256" key="9">
    <source>
        <dbReference type="SAM" id="Phobius"/>
    </source>
</evidence>
<evidence type="ECO:0000256" key="4">
    <source>
        <dbReference type="ARBA" id="ARBA00022475"/>
    </source>
</evidence>
<dbReference type="PANTHER" id="PTHR34308">
    <property type="entry name" value="COBALAMIN BIOSYNTHESIS PROTEIN CBIB"/>
    <property type="match status" value="1"/>
</dbReference>
<organism evidence="10 11">
    <name type="scientific">Shewanella cyperi</name>
    <dbReference type="NCBI Taxonomy" id="2814292"/>
    <lineage>
        <taxon>Bacteria</taxon>
        <taxon>Pseudomonadati</taxon>
        <taxon>Pseudomonadota</taxon>
        <taxon>Gammaproteobacteria</taxon>
        <taxon>Alteromonadales</taxon>
        <taxon>Shewanellaceae</taxon>
        <taxon>Shewanella</taxon>
    </lineage>
</organism>
<gene>
    <name evidence="10" type="ORF">JYB88_03860</name>
</gene>
<feature type="transmembrane region" description="Helical" evidence="9">
    <location>
        <begin position="15"/>
        <end position="33"/>
    </location>
</feature>
<dbReference type="GO" id="GO:0009236">
    <property type="term" value="P:cobalamin biosynthetic process"/>
    <property type="evidence" value="ECO:0007669"/>
    <property type="project" value="UniProtKB-KW"/>
</dbReference>
<evidence type="ECO:0000313" key="11">
    <source>
        <dbReference type="Proteomes" id="UP000663281"/>
    </source>
</evidence>
<dbReference type="KEGG" id="scyp:JYB88_03860"/>
<evidence type="ECO:0000256" key="7">
    <source>
        <dbReference type="ARBA" id="ARBA00022989"/>
    </source>
</evidence>
<dbReference type="AlphaFoldDB" id="A0A974XP45"/>
<feature type="transmembrane region" description="Helical" evidence="9">
    <location>
        <begin position="209"/>
        <end position="231"/>
    </location>
</feature>
<dbReference type="InterPro" id="IPR004485">
    <property type="entry name" value="Cobalamin_biosynth_CobD/CbiB"/>
</dbReference>
<keyword evidence="8 9" id="KW-0472">Membrane</keyword>
<dbReference type="PANTHER" id="PTHR34308:SF1">
    <property type="entry name" value="COBALAMIN BIOSYNTHESIS PROTEIN CBIB"/>
    <property type="match status" value="1"/>
</dbReference>
<keyword evidence="11" id="KW-1185">Reference proteome</keyword>
<dbReference type="EMBL" id="CP071504">
    <property type="protein sequence ID" value="QSX30803.1"/>
    <property type="molecule type" value="Genomic_DNA"/>
</dbReference>
<feature type="transmembrane region" description="Helical" evidence="9">
    <location>
        <begin position="307"/>
        <end position="326"/>
    </location>
</feature>
<comment type="pathway">
    <text evidence="2">Cofactor biosynthesis; adenosylcobalamin biosynthesis.</text>
</comment>
<sequence length="329" mass="36377">MTASFFDRLLQLDGAMFEGFLVLLCALPLARLAPLPREMQPLVWFGVLAKRLAAKVNHNHRHPSQQLTAGLLSALLLILPFWAIVSFLLQLAAFPWFFEFLVLYLCLSDASFAQVAEDIDKALQRNDKEHARVQLGQWLARDTGELSEVGIVKATIEKLVTSPVYGTAAVVFFFAIAGAPAVLAVRMVKQLELVWPPVSPKYRYFSRPVQLLSHVLLLLPSWLWSLTLAILGGPKGYAALLRPLPGKQPHTNALRPATVAANILGVELCGPQRHNGERVAIAPIKGGPKPDRSAIAPAVRLSNRACLLWFLFLLQLPLTWTVLRLLQAQ</sequence>
<keyword evidence="5" id="KW-0169">Cobalamin biosynthesis</keyword>
<dbReference type="GO" id="GO:0005886">
    <property type="term" value="C:plasma membrane"/>
    <property type="evidence" value="ECO:0007669"/>
    <property type="project" value="UniProtKB-SubCell"/>
</dbReference>
<keyword evidence="6 9" id="KW-0812">Transmembrane</keyword>
<comment type="subcellular location">
    <subcellularLocation>
        <location evidence="1">Cell membrane</location>
        <topology evidence="1">Multi-pass membrane protein</topology>
    </subcellularLocation>
</comment>
<dbReference type="RefSeq" id="WP_207325560.1">
    <property type="nucleotide sequence ID" value="NZ_CP071504.1"/>
</dbReference>
<dbReference type="Proteomes" id="UP000663281">
    <property type="component" value="Chromosome"/>
</dbReference>
<feature type="transmembrane region" description="Helical" evidence="9">
    <location>
        <begin position="71"/>
        <end position="98"/>
    </location>
</feature>
<evidence type="ECO:0000256" key="1">
    <source>
        <dbReference type="ARBA" id="ARBA00004651"/>
    </source>
</evidence>
<evidence type="ECO:0000256" key="2">
    <source>
        <dbReference type="ARBA" id="ARBA00004953"/>
    </source>
</evidence>